<evidence type="ECO:0000256" key="5">
    <source>
        <dbReference type="ARBA" id="ARBA00023277"/>
    </source>
</evidence>
<sequence length="328" mass="34164">MRAPRPLLLVVALVAVVAAAALVLSRLGGPGPQESNQLAERGQYVDPGAKAVAAAAQARADGDVARAELFEELASVPSGIWLTPEQHPVGVVGDYVTALVTGADELDEVPLLVVYGVPERDCAGLLSAGGLSPEDYPTWVGEIATALELAPGPAVVVLEPDALATAQECGRRADRVEQIATAVGLLARSGVTTYVDAGHSDWVGARSMARLLEEVGVERVRGFATNVSNFQRDDDERAYAETLDELVPGEQHWLIDRGRNGSGASEDWCNPAGATLGQRPGFVDDGTGLDAFVWVKPPGESDGTCAGGPPAGEFWPEGAWRLAGDPGT</sequence>
<dbReference type="SUPFAM" id="SSF51989">
    <property type="entry name" value="Glycosyl hydrolases family 6, cellulases"/>
    <property type="match status" value="1"/>
</dbReference>
<dbReference type="PROSITE" id="PS00656">
    <property type="entry name" value="GLYCOSYL_HYDROL_F6_2"/>
    <property type="match status" value="1"/>
</dbReference>
<keyword evidence="6 9" id="KW-0326">Glycosidase</keyword>
<feature type="active site" description="Proton donor" evidence="8">
    <location>
        <position position="161"/>
    </location>
</feature>
<dbReference type="GO" id="GO:0008810">
    <property type="term" value="F:cellulase activity"/>
    <property type="evidence" value="ECO:0007669"/>
    <property type="project" value="UniProtKB-EC"/>
</dbReference>
<comment type="caution">
    <text evidence="10">The sequence shown here is derived from an EMBL/GenBank/DDBJ whole genome shotgun (WGS) entry which is preliminary data.</text>
</comment>
<proteinExistence type="inferred from homology"/>
<evidence type="ECO:0000256" key="3">
    <source>
        <dbReference type="ARBA" id="ARBA00023001"/>
    </source>
</evidence>
<dbReference type="Proteomes" id="UP000732378">
    <property type="component" value="Unassembled WGS sequence"/>
</dbReference>
<dbReference type="PRINTS" id="PR00733">
    <property type="entry name" value="GLHYDRLASE6"/>
</dbReference>
<keyword evidence="1" id="KW-0732">Signal</keyword>
<dbReference type="InterPro" id="IPR001524">
    <property type="entry name" value="Glyco_hydro_6_CS"/>
</dbReference>
<evidence type="ECO:0000256" key="9">
    <source>
        <dbReference type="RuleBase" id="RU361186"/>
    </source>
</evidence>
<protein>
    <recommendedName>
        <fullName evidence="9">Glucanase</fullName>
        <ecNumber evidence="9">3.2.1.-</ecNumber>
    </recommendedName>
</protein>
<dbReference type="EC" id="3.2.1.-" evidence="9"/>
<evidence type="ECO:0000256" key="2">
    <source>
        <dbReference type="ARBA" id="ARBA00022801"/>
    </source>
</evidence>
<organism evidence="10 11">
    <name type="scientific">Nocardioides salarius</name>
    <dbReference type="NCBI Taxonomy" id="374513"/>
    <lineage>
        <taxon>Bacteria</taxon>
        <taxon>Bacillati</taxon>
        <taxon>Actinomycetota</taxon>
        <taxon>Actinomycetes</taxon>
        <taxon>Propionibacteriales</taxon>
        <taxon>Nocardioidaceae</taxon>
        <taxon>Nocardioides</taxon>
    </lineage>
</organism>
<evidence type="ECO:0000256" key="7">
    <source>
        <dbReference type="ARBA" id="ARBA00023326"/>
    </source>
</evidence>
<reference evidence="10 11" key="1">
    <citation type="submission" date="2021-01" db="EMBL/GenBank/DDBJ databases">
        <title>Sequencing the genomes of 1000 actinobacteria strains.</title>
        <authorList>
            <person name="Klenk H.-P."/>
        </authorList>
    </citation>
    <scope>NUCLEOTIDE SEQUENCE [LARGE SCALE GENOMIC DNA]</scope>
    <source>
        <strain evidence="10 11">DSM 18239</strain>
    </source>
</reference>
<evidence type="ECO:0000256" key="8">
    <source>
        <dbReference type="PROSITE-ProRule" id="PRU10057"/>
    </source>
</evidence>
<evidence type="ECO:0000256" key="6">
    <source>
        <dbReference type="ARBA" id="ARBA00023295"/>
    </source>
</evidence>
<dbReference type="RefSeq" id="WP_193667122.1">
    <property type="nucleotide sequence ID" value="NZ_JACDTV010000001.1"/>
</dbReference>
<evidence type="ECO:0000313" key="11">
    <source>
        <dbReference type="Proteomes" id="UP000732378"/>
    </source>
</evidence>
<keyword evidence="4" id="KW-1015">Disulfide bond</keyword>
<comment type="similarity">
    <text evidence="9">Belongs to the glycosyl hydrolase family 6.</text>
</comment>
<dbReference type="InterPro" id="IPR016288">
    <property type="entry name" value="Beta_cellobiohydrolase"/>
</dbReference>
<name>A0ABS2MDT0_9ACTN</name>
<dbReference type="InterPro" id="IPR036434">
    <property type="entry name" value="Beta_cellobiohydrolase_sf"/>
</dbReference>
<evidence type="ECO:0000256" key="1">
    <source>
        <dbReference type="ARBA" id="ARBA00022729"/>
    </source>
</evidence>
<keyword evidence="11" id="KW-1185">Reference proteome</keyword>
<accession>A0ABS2MDT0</accession>
<dbReference type="Gene3D" id="3.20.20.40">
    <property type="entry name" value="1, 4-beta cellobiohydrolase"/>
    <property type="match status" value="1"/>
</dbReference>
<gene>
    <name evidence="10" type="ORF">JOE61_003162</name>
</gene>
<dbReference type="PANTHER" id="PTHR34876">
    <property type="match status" value="1"/>
</dbReference>
<dbReference type="PANTHER" id="PTHR34876:SF4">
    <property type="entry name" value="1,4-BETA-D-GLUCAN CELLOBIOHYDROLASE C-RELATED"/>
    <property type="match status" value="1"/>
</dbReference>
<evidence type="ECO:0000256" key="4">
    <source>
        <dbReference type="ARBA" id="ARBA00023157"/>
    </source>
</evidence>
<dbReference type="PIRSF" id="PIRSF001100">
    <property type="entry name" value="Beta_cellobiohydrolase"/>
    <property type="match status" value="1"/>
</dbReference>
<keyword evidence="3 9" id="KW-0136">Cellulose degradation</keyword>
<keyword evidence="7 9" id="KW-0624">Polysaccharide degradation</keyword>
<evidence type="ECO:0000313" key="10">
    <source>
        <dbReference type="EMBL" id="MBM7509348.1"/>
    </source>
</evidence>
<keyword evidence="2 9" id="KW-0378">Hydrolase</keyword>
<dbReference type="Pfam" id="PF01341">
    <property type="entry name" value="Glyco_hydro_6"/>
    <property type="match status" value="1"/>
</dbReference>
<keyword evidence="5 9" id="KW-0119">Carbohydrate metabolism</keyword>
<dbReference type="EMBL" id="JAFBBZ010000001">
    <property type="protein sequence ID" value="MBM7509348.1"/>
    <property type="molecule type" value="Genomic_DNA"/>
</dbReference>